<feature type="DNA-binding region" description="HMG box" evidence="6">
    <location>
        <begin position="161"/>
        <end position="229"/>
    </location>
</feature>
<accession>A0AAI9EDF6</accession>
<evidence type="ECO:0000256" key="7">
    <source>
        <dbReference type="SAM" id="MobiDB-lite"/>
    </source>
</evidence>
<dbReference type="Gene3D" id="1.10.30.10">
    <property type="entry name" value="High mobility group box domain"/>
    <property type="match status" value="1"/>
</dbReference>
<keyword evidence="3 6" id="KW-0238">DNA-binding</keyword>
<keyword evidence="4" id="KW-0804">Transcription</keyword>
<dbReference type="PROSITE" id="PS50118">
    <property type="entry name" value="HMG_BOX_2"/>
    <property type="match status" value="1"/>
</dbReference>
<feature type="region of interest" description="Disordered" evidence="7">
    <location>
        <begin position="56"/>
        <end position="127"/>
    </location>
</feature>
<evidence type="ECO:0000256" key="3">
    <source>
        <dbReference type="ARBA" id="ARBA00023125"/>
    </source>
</evidence>
<dbReference type="EMBL" id="CAVMBE010000062">
    <property type="protein sequence ID" value="CAK4032362.1"/>
    <property type="molecule type" value="Genomic_DNA"/>
</dbReference>
<reference evidence="9" key="1">
    <citation type="submission" date="2023-11" db="EMBL/GenBank/DDBJ databases">
        <authorList>
            <person name="Alioto T."/>
            <person name="Alioto T."/>
            <person name="Gomez Garrido J."/>
        </authorList>
    </citation>
    <scope>NUCLEOTIDE SEQUENCE</scope>
</reference>
<keyword evidence="10" id="KW-1185">Reference proteome</keyword>
<dbReference type="GO" id="GO:0000981">
    <property type="term" value="F:DNA-binding transcription factor activity, RNA polymerase II-specific"/>
    <property type="evidence" value="ECO:0007669"/>
    <property type="project" value="TreeGrafter"/>
</dbReference>
<dbReference type="InterPro" id="IPR036910">
    <property type="entry name" value="HMG_box_dom_sf"/>
</dbReference>
<dbReference type="Pfam" id="PF00505">
    <property type="entry name" value="HMG_box"/>
    <property type="match status" value="1"/>
</dbReference>
<evidence type="ECO:0000256" key="5">
    <source>
        <dbReference type="ARBA" id="ARBA00023242"/>
    </source>
</evidence>
<evidence type="ECO:0000256" key="1">
    <source>
        <dbReference type="ARBA" id="ARBA00004123"/>
    </source>
</evidence>
<comment type="subcellular location">
    <subcellularLocation>
        <location evidence="1">Nucleus</location>
    </subcellularLocation>
</comment>
<dbReference type="PANTHER" id="PTHR45803">
    <property type="entry name" value="SOX100B"/>
    <property type="match status" value="1"/>
</dbReference>
<dbReference type="SMART" id="SM00398">
    <property type="entry name" value="HMG"/>
    <property type="match status" value="1"/>
</dbReference>
<dbReference type="PANTHER" id="PTHR45803:SF5">
    <property type="entry name" value="SOX100B"/>
    <property type="match status" value="1"/>
</dbReference>
<feature type="compositionally biased region" description="Polar residues" evidence="7">
    <location>
        <begin position="510"/>
        <end position="521"/>
    </location>
</feature>
<feature type="region of interest" description="Disordered" evidence="7">
    <location>
        <begin position="497"/>
        <end position="521"/>
    </location>
</feature>
<evidence type="ECO:0000256" key="2">
    <source>
        <dbReference type="ARBA" id="ARBA00023015"/>
    </source>
</evidence>
<dbReference type="GO" id="GO:0000978">
    <property type="term" value="F:RNA polymerase II cis-regulatory region sequence-specific DNA binding"/>
    <property type="evidence" value="ECO:0007669"/>
    <property type="project" value="TreeGrafter"/>
</dbReference>
<organism evidence="9 10">
    <name type="scientific">Lecanosticta acicola</name>
    <dbReference type="NCBI Taxonomy" id="111012"/>
    <lineage>
        <taxon>Eukaryota</taxon>
        <taxon>Fungi</taxon>
        <taxon>Dikarya</taxon>
        <taxon>Ascomycota</taxon>
        <taxon>Pezizomycotina</taxon>
        <taxon>Dothideomycetes</taxon>
        <taxon>Dothideomycetidae</taxon>
        <taxon>Mycosphaerellales</taxon>
        <taxon>Mycosphaerellaceae</taxon>
        <taxon>Lecanosticta</taxon>
    </lineage>
</organism>
<evidence type="ECO:0000313" key="10">
    <source>
        <dbReference type="Proteomes" id="UP001296104"/>
    </source>
</evidence>
<feature type="region of interest" description="Disordered" evidence="7">
    <location>
        <begin position="1"/>
        <end position="40"/>
    </location>
</feature>
<dbReference type="CDD" id="cd01389">
    <property type="entry name" value="HMG-box_ROX1-like"/>
    <property type="match status" value="1"/>
</dbReference>
<dbReference type="Proteomes" id="UP001296104">
    <property type="component" value="Unassembled WGS sequence"/>
</dbReference>
<dbReference type="AlphaFoldDB" id="A0AAI9EDF6"/>
<feature type="region of interest" description="Disordered" evidence="7">
    <location>
        <begin position="216"/>
        <end position="277"/>
    </location>
</feature>
<dbReference type="GO" id="GO:0005634">
    <property type="term" value="C:nucleus"/>
    <property type="evidence" value="ECO:0007669"/>
    <property type="project" value="UniProtKB-SubCell"/>
</dbReference>
<keyword evidence="5 6" id="KW-0539">Nucleus</keyword>
<sequence>MTSTTIVHQGPSPEDDYGLDAVAQHNAETSAEHFPAYHEDAEGLGIYGDYAPVYQEEQSYVHNPPTPRSNTASEGVRTRSGRSTRRTDSPLGTNKSRVSKSPAPRSKREKKSKLDRSKTPKLTAPLSVLTKDMSIPLRDIEAYVNRPVEERIKEMEDKKYVTRPMNSFMLYRSAYKDRTKQWCSQNNHQIISSVTGESWPMEPDEVRNRFDDWAKTERQHHQEAHPTYKFSPSKSSNKRRKGQFSDDEGEPSDLDGDPDGEYRAGRNVRQRRQDPREAAYLNGTVGFESHPYYGHQLSGYEQSQYHYANPGRPLPSNVAYDPNGLPYNPQTNQYLASGMHHQQYQYMQPEMHGGRASTPATVNGQQSLGGFGLPGGQASGEDIFSSSRTSTPMQHYQQQYGQPIYSQYQAQYPQQAYQSIPSAPTPTPGSQMFEHQQYLQQASQPQAAIDPSLEAAMEAAAAASGGQGGALAGSHFDDALGDMAAATDLGALSEYYDHSSRSPVDVNATLAPTWSPSDLNQ</sequence>
<feature type="compositionally biased region" description="Acidic residues" evidence="7">
    <location>
        <begin position="245"/>
        <end position="259"/>
    </location>
</feature>
<feature type="domain" description="HMG box" evidence="8">
    <location>
        <begin position="161"/>
        <end position="229"/>
    </location>
</feature>
<proteinExistence type="predicted"/>
<gene>
    <name evidence="9" type="ORF">LECACI_7A007520</name>
</gene>
<protein>
    <recommendedName>
        <fullName evidence="8">HMG box domain-containing protein</fullName>
    </recommendedName>
</protein>
<evidence type="ECO:0000256" key="4">
    <source>
        <dbReference type="ARBA" id="ARBA00023163"/>
    </source>
</evidence>
<evidence type="ECO:0000259" key="8">
    <source>
        <dbReference type="PROSITE" id="PS50118"/>
    </source>
</evidence>
<dbReference type="InterPro" id="IPR009071">
    <property type="entry name" value="HMG_box_dom"/>
</dbReference>
<feature type="compositionally biased region" description="Basic and acidic residues" evidence="7">
    <location>
        <begin position="216"/>
        <end position="226"/>
    </location>
</feature>
<dbReference type="SUPFAM" id="SSF47095">
    <property type="entry name" value="HMG-box"/>
    <property type="match status" value="1"/>
</dbReference>
<name>A0AAI9EDF6_9PEZI</name>
<evidence type="ECO:0000313" key="9">
    <source>
        <dbReference type="EMBL" id="CAK4032362.1"/>
    </source>
</evidence>
<dbReference type="InterPro" id="IPR050917">
    <property type="entry name" value="SOX_TF"/>
</dbReference>
<evidence type="ECO:0000256" key="6">
    <source>
        <dbReference type="PROSITE-ProRule" id="PRU00267"/>
    </source>
</evidence>
<keyword evidence="2" id="KW-0805">Transcription regulation</keyword>
<comment type="caution">
    <text evidence="9">The sequence shown here is derived from an EMBL/GenBank/DDBJ whole genome shotgun (WGS) entry which is preliminary data.</text>
</comment>